<dbReference type="AlphaFoldDB" id="A0AA88LT31"/>
<evidence type="ECO:0000313" key="10">
    <source>
        <dbReference type="Proteomes" id="UP001187315"/>
    </source>
</evidence>
<dbReference type="GO" id="GO:0005021">
    <property type="term" value="F:vascular endothelial growth factor receptor activity"/>
    <property type="evidence" value="ECO:0007669"/>
    <property type="project" value="TreeGrafter"/>
</dbReference>
<dbReference type="Proteomes" id="UP001187315">
    <property type="component" value="Unassembled WGS sequence"/>
</dbReference>
<protein>
    <recommendedName>
        <fullName evidence="8">Protein kinase domain-containing protein</fullName>
    </recommendedName>
</protein>
<feature type="region of interest" description="Disordered" evidence="6">
    <location>
        <begin position="70"/>
        <end position="97"/>
    </location>
</feature>
<feature type="domain" description="Protein kinase" evidence="8">
    <location>
        <begin position="130"/>
        <end position="398"/>
    </location>
</feature>
<evidence type="ECO:0000259" key="8">
    <source>
        <dbReference type="PROSITE" id="PS50011"/>
    </source>
</evidence>
<dbReference type="EMBL" id="JAVHJS010000021">
    <property type="protein sequence ID" value="KAK2823552.1"/>
    <property type="molecule type" value="Genomic_DNA"/>
</dbReference>
<feature type="binding site" evidence="4">
    <location>
        <position position="263"/>
    </location>
    <ligand>
        <name>ATP</name>
        <dbReference type="ChEBI" id="CHEBI:30616"/>
    </ligand>
</feature>
<keyword evidence="3 4" id="KW-0067">ATP-binding</keyword>
<evidence type="ECO:0000313" key="9">
    <source>
        <dbReference type="EMBL" id="KAK2823552.1"/>
    </source>
</evidence>
<comment type="subcellular location">
    <subcellularLocation>
        <location evidence="1">Endomembrane system</location>
    </subcellularLocation>
</comment>
<dbReference type="GO" id="GO:0019838">
    <property type="term" value="F:growth factor binding"/>
    <property type="evidence" value="ECO:0007669"/>
    <property type="project" value="TreeGrafter"/>
</dbReference>
<dbReference type="GO" id="GO:0012505">
    <property type="term" value="C:endomembrane system"/>
    <property type="evidence" value="ECO:0007669"/>
    <property type="project" value="UniProtKB-SubCell"/>
</dbReference>
<dbReference type="GO" id="GO:0045766">
    <property type="term" value="P:positive regulation of angiogenesis"/>
    <property type="evidence" value="ECO:0007669"/>
    <property type="project" value="TreeGrafter"/>
</dbReference>
<name>A0AA88LT31_TACVA</name>
<sequence length="422" mass="49137">MTSNYSTPPPVYVTTAHNSTKKDFLRCEKVYDGESLLLCAILIISALIFLIIIMTITWLKTYQSTTRRIRTQQNTQQQATSHPFAETDRSEQSPESEQIIRVQLEQNDISFSEFMQSTMPASSSFNKADLTMDKLIKAGKEGKLYKAKMMRGTIKGHTMFTCKIYNEAAEHKHVQTEVMIMRNLNTHMNLLQLVDWDITGVPYMLIMEDVEHGSLRTFLKANKERLCKDTELQHRFTIALYHIAQALNHLHSKMILHCNLALRNIMVHRFPHEVKVAEFGLARDVTRGRSLSGSCKKNKRVPFRWYPPEYFKHDFYEFEGDVWAFGIVIWEMHTFGTVPYPYLKTSAEVVRYICAGRRIRDPEECRPEMLQMMRACWQEPYIMRPSFLDIVSDLEKTLENDRDYVNMEIGTVIVTVESEDGD</sequence>
<dbReference type="GO" id="GO:0046872">
    <property type="term" value="F:metal ion binding"/>
    <property type="evidence" value="ECO:0007669"/>
    <property type="project" value="UniProtKB-KW"/>
</dbReference>
<feature type="compositionally biased region" description="Low complexity" evidence="6">
    <location>
        <begin position="70"/>
        <end position="80"/>
    </location>
</feature>
<dbReference type="Pfam" id="PF07714">
    <property type="entry name" value="PK_Tyr_Ser-Thr"/>
    <property type="match status" value="1"/>
</dbReference>
<dbReference type="Gene3D" id="1.10.510.10">
    <property type="entry name" value="Transferase(Phosphotransferase) domain 1"/>
    <property type="match status" value="1"/>
</dbReference>
<feature type="transmembrane region" description="Helical" evidence="7">
    <location>
        <begin position="35"/>
        <end position="59"/>
    </location>
</feature>
<keyword evidence="5" id="KW-0460">Magnesium</keyword>
<evidence type="ECO:0000256" key="3">
    <source>
        <dbReference type="ARBA" id="ARBA00022840"/>
    </source>
</evidence>
<dbReference type="InterPro" id="IPR000719">
    <property type="entry name" value="Prot_kinase_dom"/>
</dbReference>
<evidence type="ECO:0000256" key="2">
    <source>
        <dbReference type="ARBA" id="ARBA00022741"/>
    </source>
</evidence>
<dbReference type="GO" id="GO:0030335">
    <property type="term" value="P:positive regulation of cell migration"/>
    <property type="evidence" value="ECO:0007669"/>
    <property type="project" value="TreeGrafter"/>
</dbReference>
<dbReference type="GO" id="GO:0001525">
    <property type="term" value="P:angiogenesis"/>
    <property type="evidence" value="ECO:0007669"/>
    <property type="project" value="TreeGrafter"/>
</dbReference>
<dbReference type="PANTHER" id="PTHR24416:SF552">
    <property type="entry name" value="RECEPTOR PROTEIN-TYROSINE KINASE"/>
    <property type="match status" value="1"/>
</dbReference>
<dbReference type="InterPro" id="IPR001245">
    <property type="entry name" value="Ser-Thr/Tyr_kinase_cat_dom"/>
</dbReference>
<evidence type="ECO:0000256" key="4">
    <source>
        <dbReference type="PIRSR" id="PIRSR000615-2"/>
    </source>
</evidence>
<evidence type="ECO:0000256" key="5">
    <source>
        <dbReference type="PIRSR" id="PIRSR000615-3"/>
    </source>
</evidence>
<dbReference type="GO" id="GO:0005886">
    <property type="term" value="C:plasma membrane"/>
    <property type="evidence" value="ECO:0007669"/>
    <property type="project" value="TreeGrafter"/>
</dbReference>
<dbReference type="PROSITE" id="PS50011">
    <property type="entry name" value="PROTEIN_KINASE_DOM"/>
    <property type="match status" value="1"/>
</dbReference>
<dbReference type="InterPro" id="IPR011009">
    <property type="entry name" value="Kinase-like_dom_sf"/>
</dbReference>
<dbReference type="GO" id="GO:0043408">
    <property type="term" value="P:regulation of MAPK cascade"/>
    <property type="evidence" value="ECO:0007669"/>
    <property type="project" value="TreeGrafter"/>
</dbReference>
<dbReference type="GO" id="GO:0016477">
    <property type="term" value="P:cell migration"/>
    <property type="evidence" value="ECO:0007669"/>
    <property type="project" value="TreeGrafter"/>
</dbReference>
<comment type="caution">
    <text evidence="9">The sequence shown here is derived from an EMBL/GenBank/DDBJ whole genome shotgun (WGS) entry which is preliminary data.</text>
</comment>
<keyword evidence="7" id="KW-1133">Transmembrane helix</keyword>
<gene>
    <name evidence="9" type="ORF">Q7C36_020152</name>
</gene>
<keyword evidence="5" id="KW-0479">Metal-binding</keyword>
<dbReference type="PANTHER" id="PTHR24416">
    <property type="entry name" value="TYROSINE-PROTEIN KINASE RECEPTOR"/>
    <property type="match status" value="1"/>
</dbReference>
<evidence type="ECO:0000256" key="6">
    <source>
        <dbReference type="SAM" id="MobiDB-lite"/>
    </source>
</evidence>
<dbReference type="GO" id="GO:0005524">
    <property type="term" value="F:ATP binding"/>
    <property type="evidence" value="ECO:0007669"/>
    <property type="project" value="UniProtKB-KW"/>
</dbReference>
<evidence type="ECO:0000256" key="7">
    <source>
        <dbReference type="SAM" id="Phobius"/>
    </source>
</evidence>
<dbReference type="InterPro" id="IPR050122">
    <property type="entry name" value="RTK"/>
</dbReference>
<organism evidence="9 10">
    <name type="scientific">Tachysurus vachellii</name>
    <name type="common">Darkbarbel catfish</name>
    <name type="synonym">Pelteobagrus vachellii</name>
    <dbReference type="NCBI Taxonomy" id="175792"/>
    <lineage>
        <taxon>Eukaryota</taxon>
        <taxon>Metazoa</taxon>
        <taxon>Chordata</taxon>
        <taxon>Craniata</taxon>
        <taxon>Vertebrata</taxon>
        <taxon>Euteleostomi</taxon>
        <taxon>Actinopterygii</taxon>
        <taxon>Neopterygii</taxon>
        <taxon>Teleostei</taxon>
        <taxon>Ostariophysi</taxon>
        <taxon>Siluriformes</taxon>
        <taxon>Bagridae</taxon>
        <taxon>Tachysurus</taxon>
    </lineage>
</organism>
<keyword evidence="7" id="KW-0472">Membrane</keyword>
<keyword evidence="2 4" id="KW-0547">Nucleotide-binding</keyword>
<dbReference type="SUPFAM" id="SSF56112">
    <property type="entry name" value="Protein kinase-like (PK-like)"/>
    <property type="match status" value="1"/>
</dbReference>
<proteinExistence type="predicted"/>
<keyword evidence="10" id="KW-1185">Reference proteome</keyword>
<dbReference type="GO" id="GO:0045446">
    <property type="term" value="P:endothelial cell differentiation"/>
    <property type="evidence" value="ECO:0007669"/>
    <property type="project" value="TreeGrafter"/>
</dbReference>
<accession>A0AA88LT31</accession>
<feature type="binding site" evidence="5">
    <location>
        <position position="264"/>
    </location>
    <ligand>
        <name>Mg(2+)</name>
        <dbReference type="ChEBI" id="CHEBI:18420"/>
    </ligand>
</feature>
<dbReference type="GO" id="GO:0043235">
    <property type="term" value="C:receptor complex"/>
    <property type="evidence" value="ECO:0007669"/>
    <property type="project" value="TreeGrafter"/>
</dbReference>
<evidence type="ECO:0000256" key="1">
    <source>
        <dbReference type="ARBA" id="ARBA00004308"/>
    </source>
</evidence>
<reference evidence="9" key="1">
    <citation type="submission" date="2023-08" db="EMBL/GenBank/DDBJ databases">
        <title>Pelteobagrus vachellii genome.</title>
        <authorList>
            <person name="Liu H."/>
        </authorList>
    </citation>
    <scope>NUCLEOTIDE SEQUENCE</scope>
    <source>
        <strain evidence="9">PRFRI_2022a</strain>
        <tissue evidence="9">Muscle</tissue>
    </source>
</reference>
<keyword evidence="7" id="KW-0812">Transmembrane</keyword>
<dbReference type="PRINTS" id="PR00109">
    <property type="entry name" value="TYRKINASE"/>
</dbReference>